<dbReference type="GO" id="GO:0006164">
    <property type="term" value="P:purine nucleotide biosynthetic process"/>
    <property type="evidence" value="ECO:0007669"/>
    <property type="project" value="TreeGrafter"/>
</dbReference>
<dbReference type="EMBL" id="CASHTH010003110">
    <property type="protein sequence ID" value="CAI8040471.1"/>
    <property type="molecule type" value="Genomic_DNA"/>
</dbReference>
<reference evidence="6" key="1">
    <citation type="submission" date="2023-03" db="EMBL/GenBank/DDBJ databases">
        <authorList>
            <person name="Steffen K."/>
            <person name="Cardenas P."/>
        </authorList>
    </citation>
    <scope>NUCLEOTIDE SEQUENCE</scope>
</reference>
<comment type="caution">
    <text evidence="6">The sequence shown here is derived from an EMBL/GenBank/DDBJ whole genome shotgun (WGS) entry which is preliminary data.</text>
</comment>
<dbReference type="PANTHER" id="PTHR10210">
    <property type="entry name" value="RIBOSE-PHOSPHATE DIPHOSPHOKINASE FAMILY MEMBER"/>
    <property type="match status" value="1"/>
</dbReference>
<evidence type="ECO:0000256" key="2">
    <source>
        <dbReference type="ARBA" id="ARBA00022727"/>
    </source>
</evidence>
<dbReference type="CDD" id="cd06223">
    <property type="entry name" value="PRTases_typeI"/>
    <property type="match status" value="1"/>
</dbReference>
<evidence type="ECO:0000256" key="1">
    <source>
        <dbReference type="ARBA" id="ARBA00006478"/>
    </source>
</evidence>
<dbReference type="GO" id="GO:0006015">
    <property type="term" value="P:5-phosphoribose 1-diphosphate biosynthetic process"/>
    <property type="evidence" value="ECO:0007669"/>
    <property type="project" value="TreeGrafter"/>
</dbReference>
<dbReference type="AlphaFoldDB" id="A0AA35T480"/>
<dbReference type="InterPro" id="IPR029099">
    <property type="entry name" value="Pribosyltran_N"/>
</dbReference>
<dbReference type="NCBIfam" id="TIGR01251">
    <property type="entry name" value="ribP_PPkin"/>
    <property type="match status" value="1"/>
</dbReference>
<dbReference type="SMART" id="SM01400">
    <property type="entry name" value="Pribosyltran_N"/>
    <property type="match status" value="1"/>
</dbReference>
<sequence length="359" mass="40538">MAEGVEQRVVLGHSASQTAREKAQRFPPVLVMAHPSMVYLAENLVSRVHELEMKGETERYRSVELWNNISWKTFRDKWPNIFIKDVEEIAGRDVIFVASFDSPSVIFEQLSLIYSLPRYLVRSFRLILPFFPTGTMERVDKEGQVVTAKTLATMLSQIPLASRGPAQIIIFDIHSLQERFYFSDQVIPRLLTAMSLLVKQLRNMEEEGKKVMVVFPDEGASKRFKSDLEDWGANAIICGKVRNGDKRVVAIKDGDPRGWDVVIVDDLIQTGGTIMECAKVLQERGAASISVFVTHPVFPGDSWKTFLPGESEVLFAKFWVTDSLPRAKDLEGKPPFHVLSLCDVIADSLLSYDLLFKNA</sequence>
<comment type="similarity">
    <text evidence="1 3">Belongs to the ribose-phosphate pyrophosphokinase family.</text>
</comment>
<organism evidence="6 7">
    <name type="scientific">Geodia barretti</name>
    <name type="common">Barrett's horny sponge</name>
    <dbReference type="NCBI Taxonomy" id="519541"/>
    <lineage>
        <taxon>Eukaryota</taxon>
        <taxon>Metazoa</taxon>
        <taxon>Porifera</taxon>
        <taxon>Demospongiae</taxon>
        <taxon>Heteroscleromorpha</taxon>
        <taxon>Tetractinellida</taxon>
        <taxon>Astrophorina</taxon>
        <taxon>Geodiidae</taxon>
        <taxon>Geodia</taxon>
    </lineage>
</organism>
<dbReference type="SUPFAM" id="SSF53271">
    <property type="entry name" value="PRTase-like"/>
    <property type="match status" value="2"/>
</dbReference>
<gene>
    <name evidence="6" type="ORF">GBAR_LOCUS22549</name>
</gene>
<dbReference type="GO" id="GO:0002189">
    <property type="term" value="C:ribose phosphate diphosphokinase complex"/>
    <property type="evidence" value="ECO:0007669"/>
    <property type="project" value="TreeGrafter"/>
</dbReference>
<feature type="domain" description="Phosphoribosyltransferase" evidence="4">
    <location>
        <begin position="252"/>
        <end position="294"/>
    </location>
</feature>
<dbReference type="GO" id="GO:0005737">
    <property type="term" value="C:cytoplasm"/>
    <property type="evidence" value="ECO:0007669"/>
    <property type="project" value="TreeGrafter"/>
</dbReference>
<dbReference type="InterPro" id="IPR029057">
    <property type="entry name" value="PRTase-like"/>
</dbReference>
<dbReference type="Pfam" id="PF13793">
    <property type="entry name" value="Pribosyltran_N"/>
    <property type="match status" value="1"/>
</dbReference>
<dbReference type="InterPro" id="IPR000836">
    <property type="entry name" value="PRTase_dom"/>
</dbReference>
<dbReference type="GO" id="GO:0000287">
    <property type="term" value="F:magnesium ion binding"/>
    <property type="evidence" value="ECO:0007669"/>
    <property type="project" value="InterPro"/>
</dbReference>
<dbReference type="PANTHER" id="PTHR10210:SF45">
    <property type="entry name" value="RIBOSE-PHOSPHATE PYROPHOSPHOKINASE 3, CHLOROPLASTIC"/>
    <property type="match status" value="1"/>
</dbReference>
<dbReference type="Proteomes" id="UP001174909">
    <property type="component" value="Unassembled WGS sequence"/>
</dbReference>
<dbReference type="Pfam" id="PF00156">
    <property type="entry name" value="Pribosyltran"/>
    <property type="match status" value="1"/>
</dbReference>
<proteinExistence type="inferred from homology"/>
<evidence type="ECO:0000259" key="5">
    <source>
        <dbReference type="Pfam" id="PF13793"/>
    </source>
</evidence>
<evidence type="ECO:0000313" key="6">
    <source>
        <dbReference type="EMBL" id="CAI8040471.1"/>
    </source>
</evidence>
<evidence type="ECO:0000313" key="7">
    <source>
        <dbReference type="Proteomes" id="UP001174909"/>
    </source>
</evidence>
<feature type="domain" description="Ribose-phosphate pyrophosphokinase N-terminal" evidence="5">
    <location>
        <begin position="68"/>
        <end position="157"/>
    </location>
</feature>
<dbReference type="InterPro" id="IPR005946">
    <property type="entry name" value="Rib-P_diPkinase"/>
</dbReference>
<keyword evidence="7" id="KW-1185">Reference proteome</keyword>
<keyword evidence="2 3" id="KW-0545">Nucleotide biosynthesis</keyword>
<accession>A0AA35T480</accession>
<name>A0AA35T480_GEOBA</name>
<evidence type="ECO:0000256" key="3">
    <source>
        <dbReference type="RuleBase" id="RU004324"/>
    </source>
</evidence>
<protein>
    <submittedName>
        <fullName evidence="6">Ribose-phosphate pyrophosphokinase 4</fullName>
    </submittedName>
</protein>
<evidence type="ECO:0000259" key="4">
    <source>
        <dbReference type="Pfam" id="PF00156"/>
    </source>
</evidence>
<dbReference type="Gene3D" id="3.40.50.2020">
    <property type="match status" value="2"/>
</dbReference>